<reference evidence="2" key="1">
    <citation type="journal article" date="2013" name="J. Plant Res.">
        <title>Effect of fungi and light on seed germination of three Opuntia species from semiarid lands of central Mexico.</title>
        <authorList>
            <person name="Delgado-Sanchez P."/>
            <person name="Jimenez-Bremont J.F."/>
            <person name="Guerrero-Gonzalez Mde L."/>
            <person name="Flores J."/>
        </authorList>
    </citation>
    <scope>NUCLEOTIDE SEQUENCE</scope>
    <source>
        <tissue evidence="2">Cladode</tissue>
    </source>
</reference>
<organism evidence="2">
    <name type="scientific">Opuntia streptacantha</name>
    <name type="common">Prickly pear cactus</name>
    <name type="synonym">Opuntia cardona</name>
    <dbReference type="NCBI Taxonomy" id="393608"/>
    <lineage>
        <taxon>Eukaryota</taxon>
        <taxon>Viridiplantae</taxon>
        <taxon>Streptophyta</taxon>
        <taxon>Embryophyta</taxon>
        <taxon>Tracheophyta</taxon>
        <taxon>Spermatophyta</taxon>
        <taxon>Magnoliopsida</taxon>
        <taxon>eudicotyledons</taxon>
        <taxon>Gunneridae</taxon>
        <taxon>Pentapetalae</taxon>
        <taxon>Caryophyllales</taxon>
        <taxon>Cactineae</taxon>
        <taxon>Cactaceae</taxon>
        <taxon>Opuntioideae</taxon>
        <taxon>Opuntia</taxon>
    </lineage>
</organism>
<feature type="compositionally biased region" description="Polar residues" evidence="1">
    <location>
        <begin position="73"/>
        <end position="87"/>
    </location>
</feature>
<name>A0A7C9A803_OPUST</name>
<feature type="region of interest" description="Disordered" evidence="1">
    <location>
        <begin position="63"/>
        <end position="87"/>
    </location>
</feature>
<dbReference type="AlphaFoldDB" id="A0A7C9A803"/>
<evidence type="ECO:0000256" key="1">
    <source>
        <dbReference type="SAM" id="MobiDB-lite"/>
    </source>
</evidence>
<proteinExistence type="predicted"/>
<protein>
    <submittedName>
        <fullName evidence="2">Uncharacterized protein</fullName>
    </submittedName>
</protein>
<dbReference type="EMBL" id="GISG01207744">
    <property type="protein sequence ID" value="MBA4660377.1"/>
    <property type="molecule type" value="Transcribed_RNA"/>
</dbReference>
<sequence length="200" mass="22667">MKSQSRGSKLKSFSTSMSTVYTNLGTFRNFLASNDFLTTVNASAGSIAGTGNSRTLAICSRRASETPRKSLPGSFSTSTPSLDNRQNPSHLSLTSSFCFRICRSFFFSEGYRSFPALWDFFAHRMWRRLKGENEGDEVGFERRESGFGEREERDRELHTTESTDIATGIFWAEGSEECFRVQLIRFFFFLSLSLSLNINN</sequence>
<reference evidence="2" key="2">
    <citation type="submission" date="2020-07" db="EMBL/GenBank/DDBJ databases">
        <authorList>
            <person name="Vera ALvarez R."/>
            <person name="Arias-Moreno D.M."/>
            <person name="Jimenez-Jacinto V."/>
            <person name="Jimenez-Bremont J.F."/>
            <person name="Swaminathan K."/>
            <person name="Moose S.P."/>
            <person name="Guerrero-Gonzalez M.L."/>
            <person name="Marino-Ramirez L."/>
            <person name="Landsman D."/>
            <person name="Rodriguez-Kessler M."/>
            <person name="Delgado-Sanchez P."/>
        </authorList>
    </citation>
    <scope>NUCLEOTIDE SEQUENCE</scope>
    <source>
        <tissue evidence="2">Cladode</tissue>
    </source>
</reference>
<evidence type="ECO:0000313" key="2">
    <source>
        <dbReference type="EMBL" id="MBA4660377.1"/>
    </source>
</evidence>
<accession>A0A7C9A803</accession>
<dbReference type="EMBL" id="GISG01207746">
    <property type="protein sequence ID" value="MBA4660379.1"/>
    <property type="molecule type" value="Transcribed_RNA"/>
</dbReference>